<dbReference type="PANTHER" id="PTHR43179:SF7">
    <property type="entry name" value="RHAMNOSYLTRANSFERASE WBBL"/>
    <property type="match status" value="1"/>
</dbReference>
<proteinExistence type="predicted"/>
<evidence type="ECO:0000313" key="2">
    <source>
        <dbReference type="EMBL" id="ACL56831.1"/>
    </source>
</evidence>
<name>B8IS19_METNO</name>
<dbReference type="InterPro" id="IPR029044">
    <property type="entry name" value="Nucleotide-diphossugar_trans"/>
</dbReference>
<dbReference type="InterPro" id="IPR001173">
    <property type="entry name" value="Glyco_trans_2-like"/>
</dbReference>
<dbReference type="Gene3D" id="3.90.550.10">
    <property type="entry name" value="Spore Coat Polysaccharide Biosynthesis Protein SpsA, Chain A"/>
    <property type="match status" value="1"/>
</dbReference>
<dbReference type="KEGG" id="mno:Mnod_1841"/>
<dbReference type="eggNOG" id="COG1216">
    <property type="taxonomic scope" value="Bacteria"/>
</dbReference>
<dbReference type="Pfam" id="PF00535">
    <property type="entry name" value="Glycos_transf_2"/>
    <property type="match status" value="1"/>
</dbReference>
<evidence type="ECO:0000313" key="3">
    <source>
        <dbReference type="Proteomes" id="UP000008207"/>
    </source>
</evidence>
<evidence type="ECO:0000259" key="1">
    <source>
        <dbReference type="Pfam" id="PF00535"/>
    </source>
</evidence>
<keyword evidence="2" id="KW-0808">Transferase</keyword>
<dbReference type="RefSeq" id="WP_015928522.1">
    <property type="nucleotide sequence ID" value="NC_011894.1"/>
</dbReference>
<gene>
    <name evidence="2" type="ordered locus">Mnod_1841</name>
</gene>
<dbReference type="SUPFAM" id="SSF53448">
    <property type="entry name" value="Nucleotide-diphospho-sugar transferases"/>
    <property type="match status" value="1"/>
</dbReference>
<dbReference type="GO" id="GO:0016740">
    <property type="term" value="F:transferase activity"/>
    <property type="evidence" value="ECO:0007669"/>
    <property type="project" value="UniProtKB-KW"/>
</dbReference>
<dbReference type="Proteomes" id="UP000008207">
    <property type="component" value="Chromosome"/>
</dbReference>
<feature type="domain" description="Glycosyltransferase 2-like" evidence="1">
    <location>
        <begin position="384"/>
        <end position="505"/>
    </location>
</feature>
<keyword evidence="3" id="KW-1185">Reference proteome</keyword>
<reference evidence="2 3" key="1">
    <citation type="submission" date="2009-01" db="EMBL/GenBank/DDBJ databases">
        <title>Complete sequence of chromosome of Methylobacterium nodulans ORS 2060.</title>
        <authorList>
            <consortium name="US DOE Joint Genome Institute"/>
            <person name="Lucas S."/>
            <person name="Copeland A."/>
            <person name="Lapidus A."/>
            <person name="Glavina del Rio T."/>
            <person name="Dalin E."/>
            <person name="Tice H."/>
            <person name="Bruce D."/>
            <person name="Goodwin L."/>
            <person name="Pitluck S."/>
            <person name="Sims D."/>
            <person name="Brettin T."/>
            <person name="Detter J.C."/>
            <person name="Han C."/>
            <person name="Larimer F."/>
            <person name="Land M."/>
            <person name="Hauser L."/>
            <person name="Kyrpides N."/>
            <person name="Ivanova N."/>
            <person name="Marx C.J."/>
            <person name="Richardson P."/>
        </authorList>
    </citation>
    <scope>NUCLEOTIDE SEQUENCE [LARGE SCALE GENOMIC DNA]</scope>
    <source>
        <strain evidence="3">LMG 21967 / CNCM I-2342 / ORS 2060</strain>
    </source>
</reference>
<accession>B8IS19</accession>
<protein>
    <submittedName>
        <fullName evidence="2">Glycosyl transferase family 2</fullName>
    </submittedName>
</protein>
<dbReference type="STRING" id="460265.Mnod_1841"/>
<organism evidence="2 3">
    <name type="scientific">Methylobacterium nodulans (strain LMG 21967 / CNCM I-2342 / ORS 2060)</name>
    <dbReference type="NCBI Taxonomy" id="460265"/>
    <lineage>
        <taxon>Bacteria</taxon>
        <taxon>Pseudomonadati</taxon>
        <taxon>Pseudomonadota</taxon>
        <taxon>Alphaproteobacteria</taxon>
        <taxon>Hyphomicrobiales</taxon>
        <taxon>Methylobacteriaceae</taxon>
        <taxon>Methylobacterium</taxon>
    </lineage>
</organism>
<dbReference type="OrthoDB" id="9783791at2"/>
<dbReference type="EMBL" id="CP001349">
    <property type="protein sequence ID" value="ACL56831.1"/>
    <property type="molecule type" value="Genomic_DNA"/>
</dbReference>
<sequence>MSAPPLRLAPHDDPDFTRRLVLPRDPGGRWLSLTLAANRFARPSRPMLRFLRAEGHADVLLPGPVLGRASWLGPVPRGTTAILLAAPAGEVRIEAARLLGLTSVLARASRRRPAMLAAALFHAGRRDLRRFHTMLRIAAAVTPLDGYAAWRAERARAFEPALDRRAPSSRRIGLRLEAEATELAAVRRSLSALLAQSHRDWRLALAWRGAPPGQGSLPQDSRILSGPGFPEAEAVGVLHPGDVLAPDALAQLADALDEADLVYADEEVETGAGLRPRLKPAWSPDLALATGYPGRPLLIARPLLESCGWDPAQGLRALAPAAFLAVAPERVRHVARLLCRRPDAPEEPVADLAAALQRAGSTATLRREGADLLWPLPAPPPLVSVVIPTRDRPDLIRVAVRGVLEETDYPALELVLVDNGSVDPEVAAFYAGLATDARVRRLDRPGPFNFSALVNAGVAASRGAVVVLLNNDVAVREPRWLAEMVRLAVRPGIGAVGAKLLYGNGRLQHAGVVVGLGGRAGHILRNRPADTPGHLGRLRVTHEVAGVTAACLAVTRAAFDRVGGFDAEDFAVDFNDIDFCLRLREAGLRNLWTPHAVLDHHESVSRGPSVGAARVRFEAEAERFAARWRGVIRDDPYYHPAFSVTTFGEDLE</sequence>
<dbReference type="PANTHER" id="PTHR43179">
    <property type="entry name" value="RHAMNOSYLTRANSFERASE WBBL"/>
    <property type="match status" value="1"/>
</dbReference>
<dbReference type="CDD" id="cd04186">
    <property type="entry name" value="GT_2_like_c"/>
    <property type="match status" value="1"/>
</dbReference>
<dbReference type="CAZy" id="GT2">
    <property type="family name" value="Glycosyltransferase Family 2"/>
</dbReference>
<dbReference type="HOGENOM" id="CLU_005003_5_0_5"/>
<dbReference type="AlphaFoldDB" id="B8IS19"/>